<evidence type="ECO:0000256" key="1">
    <source>
        <dbReference type="SAM" id="Phobius"/>
    </source>
</evidence>
<accession>A0A317SMI2</accession>
<protein>
    <submittedName>
        <fullName evidence="2">Uncharacterized protein</fullName>
    </submittedName>
</protein>
<proteinExistence type="predicted"/>
<feature type="transmembrane region" description="Helical" evidence="1">
    <location>
        <begin position="131"/>
        <end position="154"/>
    </location>
</feature>
<keyword evidence="1" id="KW-0472">Membrane</keyword>
<dbReference type="EMBL" id="PYWC01000044">
    <property type="protein sequence ID" value="PWW75553.1"/>
    <property type="molecule type" value="Genomic_DNA"/>
</dbReference>
<keyword evidence="3" id="KW-1185">Reference proteome</keyword>
<evidence type="ECO:0000313" key="3">
    <source>
        <dbReference type="Proteomes" id="UP000246991"/>
    </source>
</evidence>
<evidence type="ECO:0000313" key="2">
    <source>
        <dbReference type="EMBL" id="PWW75553.1"/>
    </source>
</evidence>
<reference evidence="2 3" key="1">
    <citation type="submission" date="2018-03" db="EMBL/GenBank/DDBJ databases">
        <title>Genomes of Pezizomycetes fungi and the evolution of truffles.</title>
        <authorList>
            <person name="Murat C."/>
            <person name="Payen T."/>
            <person name="Noel B."/>
            <person name="Kuo A."/>
            <person name="Martin F.M."/>
        </authorList>
    </citation>
    <scope>NUCLEOTIDE SEQUENCE [LARGE SCALE GENOMIC DNA]</scope>
    <source>
        <strain evidence="2">091103-1</strain>
    </source>
</reference>
<keyword evidence="1" id="KW-1133">Transmembrane helix</keyword>
<dbReference type="AlphaFoldDB" id="A0A317SMI2"/>
<keyword evidence="1" id="KW-0812">Transmembrane</keyword>
<dbReference type="Proteomes" id="UP000246991">
    <property type="component" value="Unassembled WGS sequence"/>
</dbReference>
<organism evidence="2 3">
    <name type="scientific">Tuber magnatum</name>
    <name type="common">white Piedmont truffle</name>
    <dbReference type="NCBI Taxonomy" id="42249"/>
    <lineage>
        <taxon>Eukaryota</taxon>
        <taxon>Fungi</taxon>
        <taxon>Dikarya</taxon>
        <taxon>Ascomycota</taxon>
        <taxon>Pezizomycotina</taxon>
        <taxon>Pezizomycetes</taxon>
        <taxon>Pezizales</taxon>
        <taxon>Tuberaceae</taxon>
        <taxon>Tuber</taxon>
    </lineage>
</organism>
<gene>
    <name evidence="2" type="ORF">C7212DRAFT_281965</name>
</gene>
<sequence length="168" mass="18700">MSHPPTRLSPPKRSHFRRLRTTGTGSFAISHGTSTFLPPLRVVLALFDLPGLTTLSCGYPSLYFFPGSIWKVWAAGTPDLYICPWVFAISFPKGGVPSLARSKGEEMRVQLVPKSPVSFVSLQNSCYFRNFFPLCFSVFMCLFSSFTFPLFVAIRRPGPSIRAPLLTT</sequence>
<comment type="caution">
    <text evidence="2">The sequence shown here is derived from an EMBL/GenBank/DDBJ whole genome shotgun (WGS) entry which is preliminary data.</text>
</comment>
<name>A0A317SMI2_9PEZI</name>